<reference evidence="1 2" key="1">
    <citation type="journal article" date="2016" name="PLoS ONE">
        <title>Genome Sequencing and Analysis of Catopsilia pomona nucleopolyhedrovirus: A Distinct Species in Group I Alphabaculovirus.</title>
        <authorList>
            <person name="Wang J."/>
            <person name="Zhu Z."/>
            <person name="Zhang L."/>
            <person name="Hou D."/>
            <person name="Wang M."/>
            <person name="Arif B."/>
            <person name="Kou Z."/>
            <person name="Wang H."/>
            <person name="Deng F."/>
            <person name="Hu Z."/>
        </authorList>
    </citation>
    <scope>NUCLEOTIDE SEQUENCE [LARGE SCALE GENOMIC DNA]</scope>
    <source>
        <strain evidence="1">416</strain>
    </source>
</reference>
<sequence length="470" mass="54765">MDNFFRKNNIFKPLPLSSLSKKANVSGNETRSTFDMLQLSNSIGGISVVNSNAGVSPLEEQQDIQRRRRALANSKMPTPSPIGRVIVRGKNENNPVHAIYVCPEYGEQFDKQIAHTKRLDYYRERDIRDHFLSDIERDVMLATLKFATNYVQGFINSKDMRLTGRNDKFKFKSKLEYVAETCCTVCKYKFKENTRMWFLYVVVNKNMPTNDPERFDFCCNECFPKMGDALNTYELYPKFHLIDVHALSREGFFNHYIFPFDVSYVNFYKKEFQITDHNGDVFELIKNLLMYHKKYNENILNIELATVAGLVLKESYTSVLIQRYRHMINAYKPTTIDDVDCFIAEGSSEMAHALKTRMFYNIKGTVFATVSVRAHKELPQLYSGNGGNVITFPVRPVANNYCKLCKKTKMHYRHPVLYCTKCGFTNRYHFGDKYKNCTYNSSVVKSYEAHNEMILFYDINEHKKLNAIET</sequence>
<evidence type="ECO:0000313" key="2">
    <source>
        <dbReference type="Proteomes" id="UP000203996"/>
    </source>
</evidence>
<dbReference type="RefSeq" id="YP_009255275.1">
    <property type="nucleotide sequence ID" value="NC_030240.1"/>
</dbReference>
<dbReference type="InterPro" id="IPR010336">
    <property type="entry name" value="Baculo_ME53"/>
</dbReference>
<dbReference type="GO" id="GO:0008270">
    <property type="term" value="F:zinc ion binding"/>
    <property type="evidence" value="ECO:0007669"/>
    <property type="project" value="InterPro"/>
</dbReference>
<evidence type="ECO:0000313" key="1">
    <source>
        <dbReference type="EMBL" id="ANF29666.1"/>
    </source>
</evidence>
<dbReference type="Pfam" id="PF06061">
    <property type="entry name" value="Baculo_ME53"/>
    <property type="match status" value="1"/>
</dbReference>
<dbReference type="GeneID" id="27924242"/>
<dbReference type="EMBL" id="KU565883">
    <property type="protein sequence ID" value="ANF29666.1"/>
    <property type="molecule type" value="Genomic_DNA"/>
</dbReference>
<dbReference type="OrthoDB" id="2566at10239"/>
<dbReference type="GO" id="GO:0003677">
    <property type="term" value="F:DNA binding"/>
    <property type="evidence" value="ECO:0007669"/>
    <property type="project" value="InterPro"/>
</dbReference>
<accession>A0A172WZ90</accession>
<organism evidence="1 2">
    <name type="scientific">Catopsilia pomona nucleopolyhedrovirus</name>
    <dbReference type="NCBI Taxonomy" id="1850906"/>
    <lineage>
        <taxon>Viruses</taxon>
        <taxon>Viruses incertae sedis</taxon>
        <taxon>Naldaviricetes</taxon>
        <taxon>Lefavirales</taxon>
        <taxon>Baculoviridae</taxon>
        <taxon>Alphabaculovirus</taxon>
        <taxon>Alphabaculovirus capomonae</taxon>
    </lineage>
</organism>
<dbReference type="KEGG" id="vg:27924242"/>
<proteinExistence type="predicted"/>
<name>A0A172WZ90_9ABAC</name>
<dbReference type="Proteomes" id="UP000203996">
    <property type="component" value="Segment"/>
</dbReference>
<keyword evidence="2" id="KW-1185">Reference proteome</keyword>
<gene>
    <name evidence="1" type="primary">me53</name>
    <name evidence="1" type="ORF">CapoNPV_018</name>
</gene>
<protein>
    <submittedName>
        <fullName evidence="1">Me53</fullName>
    </submittedName>
</protein>